<dbReference type="InterPro" id="IPR007412">
    <property type="entry name" value="FlgM"/>
</dbReference>
<evidence type="ECO:0000256" key="8">
    <source>
        <dbReference type="ARBA" id="ARBA00030117"/>
    </source>
</evidence>
<accession>U5NB00</accession>
<sequence length="132" mass="13152">MKVSSSSDNPYMAGNMAAGAARTGSGSANAVGNESATHAAQATQTQAKQANASTQAQTSATQSTQSAGVAVSVSTLARTMETGGASAAGDIDMKKVAAMREAISKGTFTVNAEVIADKLLAGAQESLRRARV</sequence>
<dbReference type="STRING" id="946483.Cenrod_1313"/>
<feature type="region of interest" description="Disordered" evidence="9">
    <location>
        <begin position="1"/>
        <end position="70"/>
    </location>
</feature>
<feature type="compositionally biased region" description="Low complexity" evidence="9">
    <location>
        <begin position="17"/>
        <end position="67"/>
    </location>
</feature>
<protein>
    <recommendedName>
        <fullName evidence="2">Negative regulator of flagellin synthesis</fullName>
    </recommendedName>
    <alternativeName>
        <fullName evidence="8">Anti-sigma-28 factor</fullName>
    </alternativeName>
</protein>
<dbReference type="Pfam" id="PF04316">
    <property type="entry name" value="FlgM"/>
    <property type="match status" value="1"/>
</dbReference>
<evidence type="ECO:0000256" key="5">
    <source>
        <dbReference type="ARBA" id="ARBA00023015"/>
    </source>
</evidence>
<dbReference type="eggNOG" id="COG2747">
    <property type="taxonomic scope" value="Bacteria"/>
</dbReference>
<evidence type="ECO:0000256" key="7">
    <source>
        <dbReference type="ARBA" id="ARBA00024739"/>
    </source>
</evidence>
<dbReference type="InterPro" id="IPR031316">
    <property type="entry name" value="FlgM_C"/>
</dbReference>
<keyword evidence="4" id="KW-1005">Bacterial flagellum biogenesis</keyword>
<keyword evidence="11" id="KW-0966">Cell projection</keyword>
<dbReference type="EMBL" id="CP004885">
    <property type="protein sequence ID" value="AGX87403.1"/>
    <property type="molecule type" value="Genomic_DNA"/>
</dbReference>
<keyword evidence="3" id="KW-0678">Repressor</keyword>
<dbReference type="AlphaFoldDB" id="U5NB00"/>
<comment type="function">
    <text evidence="7">Responsible for the coupling of flagellin expression to flagellar assembly by preventing expression of the flagellin genes when a component of the middle class of proteins is defective. It negatively regulates flagellar genes by inhibiting the activity of FliA by directly binding to FliA.</text>
</comment>
<gene>
    <name evidence="11" type="primary">flgM</name>
    <name evidence="11" type="ORF">Cenrod_1313</name>
</gene>
<dbReference type="GO" id="GO:0045892">
    <property type="term" value="P:negative regulation of DNA-templated transcription"/>
    <property type="evidence" value="ECO:0007669"/>
    <property type="project" value="InterPro"/>
</dbReference>
<evidence type="ECO:0000256" key="3">
    <source>
        <dbReference type="ARBA" id="ARBA00022491"/>
    </source>
</evidence>
<evidence type="ECO:0000256" key="6">
    <source>
        <dbReference type="ARBA" id="ARBA00023163"/>
    </source>
</evidence>
<keyword evidence="12" id="KW-1185">Reference proteome</keyword>
<dbReference type="Proteomes" id="UP000017184">
    <property type="component" value="Chromosome"/>
</dbReference>
<evidence type="ECO:0000256" key="4">
    <source>
        <dbReference type="ARBA" id="ARBA00022795"/>
    </source>
</evidence>
<evidence type="ECO:0000256" key="9">
    <source>
        <dbReference type="SAM" id="MobiDB-lite"/>
    </source>
</evidence>
<dbReference type="GO" id="GO:0044781">
    <property type="term" value="P:bacterial-type flagellum organization"/>
    <property type="evidence" value="ECO:0007669"/>
    <property type="project" value="UniProtKB-KW"/>
</dbReference>
<evidence type="ECO:0000313" key="11">
    <source>
        <dbReference type="EMBL" id="AGX87403.1"/>
    </source>
</evidence>
<evidence type="ECO:0000313" key="12">
    <source>
        <dbReference type="Proteomes" id="UP000017184"/>
    </source>
</evidence>
<organism evidence="11 12">
    <name type="scientific">Candidatus Symbiobacter mobilis CR</name>
    <dbReference type="NCBI Taxonomy" id="946483"/>
    <lineage>
        <taxon>Bacteria</taxon>
        <taxon>Pseudomonadati</taxon>
        <taxon>Pseudomonadota</taxon>
        <taxon>Betaproteobacteria</taxon>
        <taxon>Burkholderiales</taxon>
        <taxon>Comamonadaceae</taxon>
    </lineage>
</organism>
<proteinExistence type="inferred from homology"/>
<dbReference type="SUPFAM" id="SSF101498">
    <property type="entry name" value="Anti-sigma factor FlgM"/>
    <property type="match status" value="1"/>
</dbReference>
<dbReference type="KEGG" id="cbx:Cenrod_1313"/>
<dbReference type="NCBIfam" id="TIGR03824">
    <property type="entry name" value="FlgM_jcvi"/>
    <property type="match status" value="1"/>
</dbReference>
<name>U5NB00_9BURK</name>
<feature type="domain" description="Anti-sigma-28 factor FlgM C-terminal" evidence="10">
    <location>
        <begin position="71"/>
        <end position="120"/>
    </location>
</feature>
<evidence type="ECO:0000256" key="2">
    <source>
        <dbReference type="ARBA" id="ARBA00017823"/>
    </source>
</evidence>
<keyword evidence="11" id="KW-0282">Flagellum</keyword>
<comment type="similarity">
    <text evidence="1">Belongs to the FlgM family.</text>
</comment>
<dbReference type="InterPro" id="IPR035890">
    <property type="entry name" value="Anti-sigma-28_factor_FlgM_sf"/>
</dbReference>
<evidence type="ECO:0000259" key="10">
    <source>
        <dbReference type="Pfam" id="PF04316"/>
    </source>
</evidence>
<reference evidence="11 12" key="1">
    <citation type="journal article" date="2013" name="Genome Biol.">
        <title>Genomic analysis reveals key aspects of prokaryotic symbiosis in the phototrophic consortium "Chlorochromatium aggregatum".</title>
        <authorList>
            <person name="Liu Z."/>
            <person name="Muller J."/>
            <person name="Li T."/>
            <person name="Alvey R.M."/>
            <person name="Vogl K."/>
            <person name="Frigaard N.U."/>
            <person name="Rockwell N.C."/>
            <person name="Boyd E.S."/>
            <person name="Tomsho L.P."/>
            <person name="Schuster S.C."/>
            <person name="Henke P."/>
            <person name="Rohde M."/>
            <person name="Overmann J."/>
            <person name="Bryant D.A."/>
        </authorList>
    </citation>
    <scope>NUCLEOTIDE SEQUENCE [LARGE SCALE GENOMIC DNA]</scope>
    <source>
        <strain evidence="11">CR</strain>
    </source>
</reference>
<keyword evidence="5" id="KW-0805">Transcription regulation</keyword>
<dbReference type="RefSeq" id="WP_022772598.1">
    <property type="nucleotide sequence ID" value="NC_022576.1"/>
</dbReference>
<dbReference type="HOGENOM" id="CLU_1913281_0_0_4"/>
<keyword evidence="11" id="KW-0969">Cilium</keyword>
<evidence type="ECO:0000256" key="1">
    <source>
        <dbReference type="ARBA" id="ARBA00005322"/>
    </source>
</evidence>
<keyword evidence="6" id="KW-0804">Transcription</keyword>